<dbReference type="RefSeq" id="WP_344703801.1">
    <property type="nucleotide sequence ID" value="NZ_BAABCK010000065.1"/>
</dbReference>
<comment type="similarity">
    <text evidence="1">Belongs to the short-chain dehydrogenases/reductases (SDR) family.</text>
</comment>
<sequence>MKKIIWITGASSGFGMATALKLLKETEHIICVSARRIHLLDILVKEGAIAFPMDVVNAEEIKETHQMIEKKIGIVDAVLVNAGYGVYGPIEAVPGSEMRRQFEVNVFGAVETIRAVLPSMRRRREGRIVITSSSAAHVSSAGMGYYAATKHSIKAIGTALRQEVKNLGVEVVMVEPGVVKTSFGETAFNQNYMEDGGADYSEQMENMKAFMMRAFNRAPEMTKTRDIMYDALLNNRVKSVYRTTRGSLALNLASKLLSTNIYDNMVGFGVKKLK</sequence>
<dbReference type="Gene3D" id="3.40.50.720">
    <property type="entry name" value="NAD(P)-binding Rossmann-like Domain"/>
    <property type="match status" value="1"/>
</dbReference>
<dbReference type="InterPro" id="IPR020904">
    <property type="entry name" value="Sc_DH/Rdtase_CS"/>
</dbReference>
<proteinExistence type="inferred from homology"/>
<evidence type="ECO:0000313" key="4">
    <source>
        <dbReference type="Proteomes" id="UP001500920"/>
    </source>
</evidence>
<organism evidence="3 4">
    <name type="scientific">Salinicoccus jeotgali</name>
    <dbReference type="NCBI Taxonomy" id="381634"/>
    <lineage>
        <taxon>Bacteria</taxon>
        <taxon>Bacillati</taxon>
        <taxon>Bacillota</taxon>
        <taxon>Bacilli</taxon>
        <taxon>Bacillales</taxon>
        <taxon>Staphylococcaceae</taxon>
        <taxon>Salinicoccus</taxon>
    </lineage>
</organism>
<evidence type="ECO:0000256" key="1">
    <source>
        <dbReference type="ARBA" id="ARBA00006484"/>
    </source>
</evidence>
<dbReference type="PROSITE" id="PS00061">
    <property type="entry name" value="ADH_SHORT"/>
    <property type="match status" value="1"/>
</dbReference>
<dbReference type="InterPro" id="IPR051911">
    <property type="entry name" value="SDR_oxidoreductase"/>
</dbReference>
<protein>
    <submittedName>
        <fullName evidence="3">Oxidoreductase</fullName>
    </submittedName>
</protein>
<keyword evidence="2" id="KW-0560">Oxidoreductase</keyword>
<evidence type="ECO:0000313" key="3">
    <source>
        <dbReference type="EMBL" id="GAA3730787.1"/>
    </source>
</evidence>
<evidence type="ECO:0000256" key="2">
    <source>
        <dbReference type="ARBA" id="ARBA00023002"/>
    </source>
</evidence>
<dbReference type="Pfam" id="PF00106">
    <property type="entry name" value="adh_short"/>
    <property type="match status" value="1"/>
</dbReference>
<comment type="caution">
    <text evidence="3">The sequence shown here is derived from an EMBL/GenBank/DDBJ whole genome shotgun (WGS) entry which is preliminary data.</text>
</comment>
<dbReference type="SUPFAM" id="SSF51735">
    <property type="entry name" value="NAD(P)-binding Rossmann-fold domains"/>
    <property type="match status" value="1"/>
</dbReference>
<name>A0ABP7F3J7_9STAP</name>
<dbReference type="InterPro" id="IPR036291">
    <property type="entry name" value="NAD(P)-bd_dom_sf"/>
</dbReference>
<dbReference type="InterPro" id="IPR002347">
    <property type="entry name" value="SDR_fam"/>
</dbReference>
<reference evidence="4" key="1">
    <citation type="journal article" date="2019" name="Int. J. Syst. Evol. Microbiol.">
        <title>The Global Catalogue of Microorganisms (GCM) 10K type strain sequencing project: providing services to taxonomists for standard genome sequencing and annotation.</title>
        <authorList>
            <consortium name="The Broad Institute Genomics Platform"/>
            <consortium name="The Broad Institute Genome Sequencing Center for Infectious Disease"/>
            <person name="Wu L."/>
            <person name="Ma J."/>
        </authorList>
    </citation>
    <scope>NUCLEOTIDE SEQUENCE [LARGE SCALE GENOMIC DNA]</scope>
    <source>
        <strain evidence="4">JCM 16981</strain>
    </source>
</reference>
<gene>
    <name evidence="3" type="ORF">GCM10022378_18900</name>
</gene>
<dbReference type="EMBL" id="BAABCK010000065">
    <property type="protein sequence ID" value="GAA3730787.1"/>
    <property type="molecule type" value="Genomic_DNA"/>
</dbReference>
<dbReference type="PANTHER" id="PTHR43976:SF16">
    <property type="entry name" value="SHORT-CHAIN DEHYDROGENASE_REDUCTASE FAMILY PROTEIN"/>
    <property type="match status" value="1"/>
</dbReference>
<dbReference type="PANTHER" id="PTHR43976">
    <property type="entry name" value="SHORT CHAIN DEHYDROGENASE"/>
    <property type="match status" value="1"/>
</dbReference>
<dbReference type="Proteomes" id="UP001500920">
    <property type="component" value="Unassembled WGS sequence"/>
</dbReference>
<keyword evidence="4" id="KW-1185">Reference proteome</keyword>
<accession>A0ABP7F3J7</accession>
<dbReference type="PRINTS" id="PR00081">
    <property type="entry name" value="GDHRDH"/>
</dbReference>